<gene>
    <name evidence="1" type="ORF">FIBSPDRAFT_65336</name>
</gene>
<name>A0A166EWB1_9AGAM</name>
<dbReference type="Proteomes" id="UP000076532">
    <property type="component" value="Unassembled WGS sequence"/>
</dbReference>
<dbReference type="OrthoDB" id="242910at2759"/>
<protein>
    <submittedName>
        <fullName evidence="1">Uncharacterized protein</fullName>
    </submittedName>
</protein>
<sequence length="173" mass="19800">MFFISSLDDKTVKVRDTAGRSGMSQVSRGITILEDVRCFATAADDGNLHVVKVHWSQRHPPKYNKLQVIREHQVEHLESTSLVCCTHHADQASNLIYTTTYSTNTLIREDELGMWRGEPWLVGWCMRLICPCYSYWRPVYVLRSPSPLRDLSLSLLVGQFIGPNSSRVYTLLL</sequence>
<reference evidence="1 2" key="1">
    <citation type="journal article" date="2016" name="Mol. Biol. Evol.">
        <title>Comparative Genomics of Early-Diverging Mushroom-Forming Fungi Provides Insights into the Origins of Lignocellulose Decay Capabilities.</title>
        <authorList>
            <person name="Nagy L.G."/>
            <person name="Riley R."/>
            <person name="Tritt A."/>
            <person name="Adam C."/>
            <person name="Daum C."/>
            <person name="Floudas D."/>
            <person name="Sun H."/>
            <person name="Yadav J.S."/>
            <person name="Pangilinan J."/>
            <person name="Larsson K.H."/>
            <person name="Matsuura K."/>
            <person name="Barry K."/>
            <person name="Labutti K."/>
            <person name="Kuo R."/>
            <person name="Ohm R.A."/>
            <person name="Bhattacharya S.S."/>
            <person name="Shirouzu T."/>
            <person name="Yoshinaga Y."/>
            <person name="Martin F.M."/>
            <person name="Grigoriev I.V."/>
            <person name="Hibbett D.S."/>
        </authorList>
    </citation>
    <scope>NUCLEOTIDE SEQUENCE [LARGE SCALE GENOMIC DNA]</scope>
    <source>
        <strain evidence="1 2">CBS 109695</strain>
    </source>
</reference>
<dbReference type="EMBL" id="KV417596">
    <property type="protein sequence ID" value="KZP16176.1"/>
    <property type="molecule type" value="Genomic_DNA"/>
</dbReference>
<evidence type="ECO:0000313" key="1">
    <source>
        <dbReference type="EMBL" id="KZP16176.1"/>
    </source>
</evidence>
<dbReference type="STRING" id="436010.A0A166EWB1"/>
<proteinExistence type="predicted"/>
<evidence type="ECO:0000313" key="2">
    <source>
        <dbReference type="Proteomes" id="UP000076532"/>
    </source>
</evidence>
<accession>A0A166EWB1</accession>
<dbReference type="AlphaFoldDB" id="A0A166EWB1"/>
<keyword evidence="2" id="KW-1185">Reference proteome</keyword>
<organism evidence="1 2">
    <name type="scientific">Athelia psychrophila</name>
    <dbReference type="NCBI Taxonomy" id="1759441"/>
    <lineage>
        <taxon>Eukaryota</taxon>
        <taxon>Fungi</taxon>
        <taxon>Dikarya</taxon>
        <taxon>Basidiomycota</taxon>
        <taxon>Agaricomycotina</taxon>
        <taxon>Agaricomycetes</taxon>
        <taxon>Agaricomycetidae</taxon>
        <taxon>Atheliales</taxon>
        <taxon>Atheliaceae</taxon>
        <taxon>Athelia</taxon>
    </lineage>
</organism>